<reference evidence="2" key="2">
    <citation type="journal article" date="2021" name="PeerJ">
        <title>Extensive microbial diversity within the chicken gut microbiome revealed by metagenomics and culture.</title>
        <authorList>
            <person name="Gilroy R."/>
            <person name="Ravi A."/>
            <person name="Getino M."/>
            <person name="Pursley I."/>
            <person name="Horton D.L."/>
            <person name="Alikhan N.F."/>
            <person name="Baker D."/>
            <person name="Gharbi K."/>
            <person name="Hall N."/>
            <person name="Watson M."/>
            <person name="Adriaenssens E.M."/>
            <person name="Foster-Nyarko E."/>
            <person name="Jarju S."/>
            <person name="Secka A."/>
            <person name="Antonio M."/>
            <person name="Oren A."/>
            <person name="Chaudhuri R.R."/>
            <person name="La Ragione R."/>
            <person name="Hildebrand F."/>
            <person name="Pallen M.J."/>
        </authorList>
    </citation>
    <scope>NUCLEOTIDE SEQUENCE</scope>
    <source>
        <strain evidence="2">ChiSxjej2B14-6234</strain>
    </source>
</reference>
<evidence type="ECO:0000313" key="3">
    <source>
        <dbReference type="Proteomes" id="UP000886887"/>
    </source>
</evidence>
<evidence type="ECO:0000259" key="1">
    <source>
        <dbReference type="Pfam" id="PF00535"/>
    </source>
</evidence>
<organism evidence="2 3">
    <name type="scientific">Candidatus Onthenecus intestinigallinarum</name>
    <dbReference type="NCBI Taxonomy" id="2840875"/>
    <lineage>
        <taxon>Bacteria</taxon>
        <taxon>Bacillati</taxon>
        <taxon>Bacillota</taxon>
        <taxon>Clostridia</taxon>
        <taxon>Eubacteriales</taxon>
        <taxon>Candidatus Onthenecus</taxon>
    </lineage>
</organism>
<dbReference type="Pfam" id="PF00535">
    <property type="entry name" value="Glycos_transf_2"/>
    <property type="match status" value="1"/>
</dbReference>
<dbReference type="SUPFAM" id="SSF53448">
    <property type="entry name" value="Nucleotide-diphospho-sugar transferases"/>
    <property type="match status" value="1"/>
</dbReference>
<name>A0A9D0Z9R5_9FIRM</name>
<dbReference type="InterPro" id="IPR001173">
    <property type="entry name" value="Glyco_trans_2-like"/>
</dbReference>
<dbReference type="AlphaFoldDB" id="A0A9D0Z9R5"/>
<gene>
    <name evidence="2" type="ORF">IAB73_06070</name>
</gene>
<dbReference type="GO" id="GO:0016758">
    <property type="term" value="F:hexosyltransferase activity"/>
    <property type="evidence" value="ECO:0007669"/>
    <property type="project" value="UniProtKB-ARBA"/>
</dbReference>
<dbReference type="Proteomes" id="UP000886887">
    <property type="component" value="Unassembled WGS sequence"/>
</dbReference>
<evidence type="ECO:0000313" key="2">
    <source>
        <dbReference type="EMBL" id="HIQ71757.1"/>
    </source>
</evidence>
<proteinExistence type="predicted"/>
<accession>A0A9D0Z9R5</accession>
<feature type="domain" description="Glycosyltransferase 2-like" evidence="1">
    <location>
        <begin position="1"/>
        <end position="167"/>
    </location>
</feature>
<dbReference type="EMBL" id="DVFJ01000017">
    <property type="protein sequence ID" value="HIQ71757.1"/>
    <property type="molecule type" value="Genomic_DNA"/>
</dbReference>
<dbReference type="InterPro" id="IPR029044">
    <property type="entry name" value="Nucleotide-diphossugar_trans"/>
</dbReference>
<dbReference type="CDD" id="cd00761">
    <property type="entry name" value="Glyco_tranf_GTA_type"/>
    <property type="match status" value="1"/>
</dbReference>
<reference evidence="2" key="1">
    <citation type="submission" date="2020-10" db="EMBL/GenBank/DDBJ databases">
        <authorList>
            <person name="Gilroy R."/>
        </authorList>
    </citation>
    <scope>NUCLEOTIDE SEQUENCE</scope>
    <source>
        <strain evidence="2">ChiSxjej2B14-6234</strain>
    </source>
</reference>
<dbReference type="PANTHER" id="PTHR22916">
    <property type="entry name" value="GLYCOSYLTRANSFERASE"/>
    <property type="match status" value="1"/>
</dbReference>
<sequence length="343" mass="38943">MPVYQVAAYVERAARSVLGQTYADLELIAVDDGSTDGSGAVLDALAREDPRLIALHQPNAGAPAARNRALEIARGEYVCFADADDWLEPEMIGSMVSLARAHGLQLVITGFTIDTYGRGGRFVRDVRSQPDEVFATQQAFREAAHRLFDANLLYTPWNKLLRMDYLRAHGLRFPQTFWDDFPFVLSVVRDVERVGVLSGAYYHFLRARSESETARYRPQMYEKREEEHGWMLDLYAHWGLWRPQDAEMVQRRYVERVLGCVENVASPACTLSHEEKLSQVRAMLDNPRVAQALSVARPRSAHMKLLLLAVRGRSARLCLLEGRLLGFARRHGARLYALLKARR</sequence>
<protein>
    <submittedName>
        <fullName evidence="2">Glycosyltransferase family 2 protein</fullName>
    </submittedName>
</protein>
<dbReference type="Gene3D" id="3.90.550.10">
    <property type="entry name" value="Spore Coat Polysaccharide Biosynthesis Protein SpsA, Chain A"/>
    <property type="match status" value="1"/>
</dbReference>
<comment type="caution">
    <text evidence="2">The sequence shown here is derived from an EMBL/GenBank/DDBJ whole genome shotgun (WGS) entry which is preliminary data.</text>
</comment>
<dbReference type="PANTHER" id="PTHR22916:SF3">
    <property type="entry name" value="UDP-GLCNAC:BETAGAL BETA-1,3-N-ACETYLGLUCOSAMINYLTRANSFERASE-LIKE PROTEIN 1"/>
    <property type="match status" value="1"/>
</dbReference>